<dbReference type="InterPro" id="IPR035979">
    <property type="entry name" value="RBD_domain_sf"/>
</dbReference>
<dbReference type="EMBL" id="CAXAJV020001296">
    <property type="protein sequence ID" value="CAL7947913.1"/>
    <property type="molecule type" value="Genomic_DNA"/>
</dbReference>
<name>A0ABP1P7X0_XYLVO</name>
<keyword evidence="5" id="KW-1185">Reference proteome</keyword>
<protein>
    <recommendedName>
        <fullName evidence="3">RRM domain-containing protein</fullName>
    </recommendedName>
</protein>
<dbReference type="Proteomes" id="UP001642520">
    <property type="component" value="Unassembled WGS sequence"/>
</dbReference>
<dbReference type="Gene3D" id="3.30.70.330">
    <property type="match status" value="2"/>
</dbReference>
<keyword evidence="1 2" id="KW-0694">RNA-binding</keyword>
<dbReference type="SUPFAM" id="SSF54928">
    <property type="entry name" value="RNA-binding domain, RBD"/>
    <property type="match status" value="2"/>
</dbReference>
<sequence>MDYDRYYSKNDNSYLIHFPNNKGLSLTEIDKIFSSYGKVLSIDNRGQSHGLCFVRYERLEAVKRCIDALQNHSFIKILKHKLKVNAKINTKRTTSLYTSKNNTMDQATFNNDANDVETNSLSDISSINSLITVSDQKSATKRIRSLKDCLENKGLVHTDQQNKMYNFKTSSPTTKSVQAQQVIVANIHPSLSIHYILHLFEKYNPIAVSLMMTIPKSGIRYCHVYYKTYEEAYATMKEFDRYYLQGKSLIVLTSLKLMEI</sequence>
<accession>A0ABP1P7X0</accession>
<dbReference type="InterPro" id="IPR012677">
    <property type="entry name" value="Nucleotide-bd_a/b_plait_sf"/>
</dbReference>
<evidence type="ECO:0000259" key="3">
    <source>
        <dbReference type="PROSITE" id="PS50102"/>
    </source>
</evidence>
<gene>
    <name evidence="4" type="ORF">XYLVIOL_LOCUS8585</name>
</gene>
<comment type="caution">
    <text evidence="4">The sequence shown here is derived from an EMBL/GenBank/DDBJ whole genome shotgun (WGS) entry which is preliminary data.</text>
</comment>
<evidence type="ECO:0000256" key="1">
    <source>
        <dbReference type="ARBA" id="ARBA00022884"/>
    </source>
</evidence>
<evidence type="ECO:0000313" key="4">
    <source>
        <dbReference type="EMBL" id="CAL7947913.1"/>
    </source>
</evidence>
<dbReference type="Pfam" id="PF00076">
    <property type="entry name" value="RRM_1"/>
    <property type="match status" value="2"/>
</dbReference>
<dbReference type="InterPro" id="IPR000504">
    <property type="entry name" value="RRM_dom"/>
</dbReference>
<organism evidence="4 5">
    <name type="scientific">Xylocopa violacea</name>
    <name type="common">Violet carpenter bee</name>
    <name type="synonym">Apis violacea</name>
    <dbReference type="NCBI Taxonomy" id="135666"/>
    <lineage>
        <taxon>Eukaryota</taxon>
        <taxon>Metazoa</taxon>
        <taxon>Ecdysozoa</taxon>
        <taxon>Arthropoda</taxon>
        <taxon>Hexapoda</taxon>
        <taxon>Insecta</taxon>
        <taxon>Pterygota</taxon>
        <taxon>Neoptera</taxon>
        <taxon>Endopterygota</taxon>
        <taxon>Hymenoptera</taxon>
        <taxon>Apocrita</taxon>
        <taxon>Aculeata</taxon>
        <taxon>Apoidea</taxon>
        <taxon>Anthophila</taxon>
        <taxon>Apidae</taxon>
        <taxon>Xylocopa</taxon>
        <taxon>Xylocopa</taxon>
    </lineage>
</organism>
<dbReference type="SMART" id="SM00360">
    <property type="entry name" value="RRM"/>
    <property type="match status" value="2"/>
</dbReference>
<dbReference type="PROSITE" id="PS50102">
    <property type="entry name" value="RRM"/>
    <property type="match status" value="1"/>
</dbReference>
<feature type="domain" description="RRM" evidence="3">
    <location>
        <begin position="11"/>
        <end position="89"/>
    </location>
</feature>
<reference evidence="4 5" key="1">
    <citation type="submission" date="2024-08" db="EMBL/GenBank/DDBJ databases">
        <authorList>
            <person name="Will J Nash"/>
            <person name="Angela Man"/>
            <person name="Seanna McTaggart"/>
            <person name="Kendall Baker"/>
            <person name="Tom Barker"/>
            <person name="Leah Catchpole"/>
            <person name="Alex Durrant"/>
            <person name="Karim Gharbi"/>
            <person name="Naomi Irish"/>
            <person name="Gemy Kaithakottil"/>
            <person name="Debby Ku"/>
            <person name="Aaliyah Providence"/>
            <person name="Felix Shaw"/>
            <person name="David Swarbreck"/>
            <person name="Chris Watkins"/>
            <person name="Ann M. McCartney"/>
            <person name="Giulio Formenti"/>
            <person name="Alice Mouton"/>
            <person name="Noel Vella"/>
            <person name="Bjorn M von Reumont"/>
            <person name="Adriana Vella"/>
            <person name="Wilfried Haerty"/>
        </authorList>
    </citation>
    <scope>NUCLEOTIDE SEQUENCE [LARGE SCALE GENOMIC DNA]</scope>
</reference>
<evidence type="ECO:0000313" key="5">
    <source>
        <dbReference type="Proteomes" id="UP001642520"/>
    </source>
</evidence>
<proteinExistence type="predicted"/>
<dbReference type="CDD" id="cd00590">
    <property type="entry name" value="RRM_SF"/>
    <property type="match status" value="2"/>
</dbReference>
<evidence type="ECO:0000256" key="2">
    <source>
        <dbReference type="PROSITE-ProRule" id="PRU00176"/>
    </source>
</evidence>